<sequence length="110" mass="12542">MVLAVEAPPLRQDAKGGLRVGASRVLVELVIRAFKDGATAETIAQRYPTATLTDIYGVIAYYLRHQPEMEAYMRTREHQAQAVLERLEEHQRDTTELRKRLLARQQPVTV</sequence>
<protein>
    <recommendedName>
        <fullName evidence="2">DUF433 domain-containing protein</fullName>
    </recommendedName>
</protein>
<dbReference type="Gene3D" id="1.10.10.10">
    <property type="entry name" value="Winged helix-like DNA-binding domain superfamily/Winged helix DNA-binding domain"/>
    <property type="match status" value="1"/>
</dbReference>
<dbReference type="SUPFAM" id="SSF46689">
    <property type="entry name" value="Homeodomain-like"/>
    <property type="match status" value="1"/>
</dbReference>
<dbReference type="InterPro" id="IPR009057">
    <property type="entry name" value="Homeodomain-like_sf"/>
</dbReference>
<name>L7VWR1_9BACT</name>
<dbReference type="InterPro" id="IPR036388">
    <property type="entry name" value="WH-like_DNA-bd_sf"/>
</dbReference>
<evidence type="ECO:0000313" key="1">
    <source>
        <dbReference type="EMBL" id="AGC71488.1"/>
    </source>
</evidence>
<organism evidence="1">
    <name type="scientific">uncultured bacterium A1Q1_fos_1880</name>
    <dbReference type="NCBI Taxonomy" id="1256556"/>
    <lineage>
        <taxon>Bacteria</taxon>
        <taxon>environmental samples</taxon>
    </lineage>
</organism>
<dbReference type="Pfam" id="PF04255">
    <property type="entry name" value="DUF433"/>
    <property type="match status" value="1"/>
</dbReference>
<proteinExistence type="predicted"/>
<dbReference type="AlphaFoldDB" id="L7VWR1"/>
<evidence type="ECO:0008006" key="2">
    <source>
        <dbReference type="Google" id="ProtNLM"/>
    </source>
</evidence>
<dbReference type="EMBL" id="JX649874">
    <property type="protein sequence ID" value="AGC71488.1"/>
    <property type="molecule type" value="Genomic_DNA"/>
</dbReference>
<reference evidence="1" key="1">
    <citation type="submission" date="2012-09" db="EMBL/GenBank/DDBJ databases">
        <title>Metagenomic Characterization of a Microbial Community in Wastewater Detects High Levels of Antibiotic Resistance.</title>
        <authorList>
            <person name="Abrams M."/>
            <person name="Caldwell A."/>
            <person name="Vandaei E."/>
            <person name="Lee W."/>
            <person name="Perrott J."/>
            <person name="Khan S.Y."/>
            <person name="Ta J."/>
            <person name="Romero D."/>
            <person name="Nguyen V."/>
            <person name="Pourmand N."/>
            <person name="Ouverney C.C."/>
        </authorList>
    </citation>
    <scope>NUCLEOTIDE SEQUENCE</scope>
</reference>
<dbReference type="InterPro" id="IPR007367">
    <property type="entry name" value="DUF433"/>
</dbReference>
<accession>L7VWR1</accession>